<reference evidence="2" key="1">
    <citation type="submission" date="2015-06" db="EMBL/GenBank/DDBJ databases">
        <title>Expansion of signal transduction pathways in fungi by whole-genome duplication.</title>
        <authorList>
            <consortium name="DOE Joint Genome Institute"/>
            <person name="Corrochano L.M."/>
            <person name="Kuo A."/>
            <person name="Marcet-Houben M."/>
            <person name="Polaino S."/>
            <person name="Salamov A."/>
            <person name="Villalobos J.M."/>
            <person name="Alvarez M.I."/>
            <person name="Avalos J."/>
            <person name="Benito E.P."/>
            <person name="Benoit I."/>
            <person name="Burger G."/>
            <person name="Camino L.P."/>
            <person name="Canovas D."/>
            <person name="Cerda-Olmedo E."/>
            <person name="Cheng J.-F."/>
            <person name="Dominguez A."/>
            <person name="Elias M."/>
            <person name="Eslava A.P."/>
            <person name="Glaser F."/>
            <person name="Grimwood J."/>
            <person name="Gutierrez G."/>
            <person name="Heitman J."/>
            <person name="Henrissat B."/>
            <person name="Iturriaga E.A."/>
            <person name="Lang B.F."/>
            <person name="Lavin J.L."/>
            <person name="Lee S."/>
            <person name="Li W."/>
            <person name="Lindquist E."/>
            <person name="Lopez-Garcia S."/>
            <person name="Luque E.M."/>
            <person name="Marcos A.T."/>
            <person name="Martin J."/>
            <person name="McCluskey K."/>
            <person name="Medina H.R."/>
            <person name="Miralles-Duran A."/>
            <person name="Miyazaki A."/>
            <person name="Munoz-Torres E."/>
            <person name="Oguiza J.A."/>
            <person name="Ohm R."/>
            <person name="Olmedo M."/>
            <person name="Orejas M."/>
            <person name="Ortiz-Castellanos L."/>
            <person name="Pisabarro A.G."/>
            <person name="Rodriguez-Romero J."/>
            <person name="Ruiz-Herrera J."/>
            <person name="Ruiz-Vazquez R."/>
            <person name="Sanz C."/>
            <person name="Schackwitz W."/>
            <person name="Schmutz J."/>
            <person name="Shahriari M."/>
            <person name="Shelest E."/>
            <person name="Silva-Franco F."/>
            <person name="Soanes D."/>
            <person name="Syed K."/>
            <person name="Tagua V.G."/>
            <person name="Talbot N.J."/>
            <person name="Thon M."/>
            <person name="De vries R.P."/>
            <person name="Wiebenga A."/>
            <person name="Yadav J.S."/>
            <person name="Braun E.L."/>
            <person name="Baker S."/>
            <person name="Garre V."/>
            <person name="Horwitz B."/>
            <person name="Torres-Martinez S."/>
            <person name="Idnurm A."/>
            <person name="Herrera-Estrella A."/>
            <person name="Gabaldon T."/>
            <person name="Grigoriev I.V."/>
        </authorList>
    </citation>
    <scope>NUCLEOTIDE SEQUENCE [LARGE SCALE GENOMIC DNA]</scope>
    <source>
        <strain evidence="2">NRRL 1555(-)</strain>
    </source>
</reference>
<proteinExistence type="predicted"/>
<dbReference type="RefSeq" id="XP_018291114.1">
    <property type="nucleotide sequence ID" value="XM_018442511.1"/>
</dbReference>
<dbReference type="Proteomes" id="UP000077315">
    <property type="component" value="Unassembled WGS sequence"/>
</dbReference>
<gene>
    <name evidence="1" type="ORF">PHYBLDRAFT_71592</name>
</gene>
<dbReference type="InParanoid" id="A0A167MK36"/>
<name>A0A167MK36_PHYB8</name>
<organism evidence="1 2">
    <name type="scientific">Phycomyces blakesleeanus (strain ATCC 8743b / DSM 1359 / FGSC 10004 / NBRC 33097 / NRRL 1555)</name>
    <dbReference type="NCBI Taxonomy" id="763407"/>
    <lineage>
        <taxon>Eukaryota</taxon>
        <taxon>Fungi</taxon>
        <taxon>Fungi incertae sedis</taxon>
        <taxon>Mucoromycota</taxon>
        <taxon>Mucoromycotina</taxon>
        <taxon>Mucoromycetes</taxon>
        <taxon>Mucorales</taxon>
        <taxon>Phycomycetaceae</taxon>
        <taxon>Phycomyces</taxon>
    </lineage>
</organism>
<evidence type="ECO:0000313" key="2">
    <source>
        <dbReference type="Proteomes" id="UP000077315"/>
    </source>
</evidence>
<evidence type="ECO:0000313" key="1">
    <source>
        <dbReference type="EMBL" id="OAD73074.1"/>
    </source>
</evidence>
<dbReference type="PANTHER" id="PTHR46579">
    <property type="entry name" value="F5/8 TYPE C DOMAIN-CONTAINING PROTEIN-RELATED"/>
    <property type="match status" value="1"/>
</dbReference>
<dbReference type="VEuPathDB" id="FungiDB:PHYBLDRAFT_71592"/>
<protein>
    <submittedName>
        <fullName evidence="1">Uncharacterized protein</fullName>
    </submittedName>
</protein>
<dbReference type="AlphaFoldDB" id="A0A167MK36"/>
<sequence>MSVPPHCVFTNVGAHSPCGCELMKEATSNALVLKQAYLYQSLKQALSVLFLRPGFEEQICHWNTELKIVNTMCDIYNKAMWKKLKDASGILFVACPHSLMLILNIDWFQLFNGVSYSSGAIYLVFKPENTILVGLMPGPKEPRCEEIDNYLKLMVDKIKQLYIGMRVPTYECPSGANVSHNSTCACYKYTTQFLRLPNTNQVDFSRFDYSLWIICSGVGNRLHAEEWKSTSTPSERHQLEVEYGVKWLQLQRLGYFDLVRGTIIDPMHSLFLGTPKRMMDQWVDKKTIGAKEFATMEKIAETMVLPRDYTKLISKIGKGFPYMKADDWKSWVLPSIAFDKVKSAHDYLEMFCKKATKLYTPTILTCNIHLHLHLCETIRDFGPVYGYWLFGFERYNGLLKHIKTNEKDSFEATYMRSFIQNAFKDDYVNAVLKSSSYVLFFNIFSKLSPKVIPTTTVITLSSHPFRLQSFLLALSNPHLPPKAKKIITDG</sequence>
<keyword evidence="2" id="KW-1185">Reference proteome</keyword>
<dbReference type="GeneID" id="29003417"/>
<dbReference type="EMBL" id="KV440982">
    <property type="protein sequence ID" value="OAD73074.1"/>
    <property type="molecule type" value="Genomic_DNA"/>
</dbReference>
<dbReference type="PANTHER" id="PTHR46579:SF2">
    <property type="entry name" value="C2H2-TYPE DOMAIN-CONTAINING PROTEIN"/>
    <property type="match status" value="1"/>
</dbReference>
<accession>A0A167MK36</accession>
<dbReference type="OrthoDB" id="2285201at2759"/>